<sequence length="265" mass="29550">MNHLPRRPAAFVLASTNHGSMLVNRHDYRLLPEGGYGVGFQLLNAGCFDPEEVNSVMQLLLLRREHFGAGVVALDCGANVGVHTLEWARLMHGWGQVLAFEAQERIFYALAGNIALNNCFNARAFWAAIGGQTGAIRAPQPNYFIPSSFGSVELRRREHNEFIGQDLDYGDDRTQEVRMLALDDLQLERLDFLKLDIEGMEFEALEGGRATLQKCRPQLLVEKIKTNEADLRGMLQALDYQVFELGINLLAVHESDPAAAQIKVA</sequence>
<reference evidence="2 3" key="1">
    <citation type="submission" date="2017-06" db="EMBL/GenBank/DDBJ databases">
        <authorList>
            <person name="Kim H.J."/>
            <person name="Triplett B.A."/>
        </authorList>
    </citation>
    <scope>NUCLEOTIDE SEQUENCE [LARGE SCALE GENOMIC DNA]</scope>
    <source>
        <strain evidence="2 3">U15</strain>
    </source>
</reference>
<name>A0A239LPS9_9BURK</name>
<evidence type="ECO:0000259" key="1">
    <source>
        <dbReference type="Pfam" id="PF05050"/>
    </source>
</evidence>
<keyword evidence="2" id="KW-0489">Methyltransferase</keyword>
<feature type="domain" description="Methyltransferase FkbM" evidence="1">
    <location>
        <begin position="75"/>
        <end position="241"/>
    </location>
</feature>
<dbReference type="SUPFAM" id="SSF53335">
    <property type="entry name" value="S-adenosyl-L-methionine-dependent methyltransferases"/>
    <property type="match status" value="1"/>
</dbReference>
<dbReference type="OrthoDB" id="2529130at2"/>
<dbReference type="Proteomes" id="UP000198284">
    <property type="component" value="Unassembled WGS sequence"/>
</dbReference>
<evidence type="ECO:0000313" key="3">
    <source>
        <dbReference type="Proteomes" id="UP000198284"/>
    </source>
</evidence>
<gene>
    <name evidence="2" type="ORF">SAMN06265795_12511</name>
</gene>
<evidence type="ECO:0000313" key="2">
    <source>
        <dbReference type="EMBL" id="SNT32280.1"/>
    </source>
</evidence>
<proteinExistence type="predicted"/>
<dbReference type="Gene3D" id="3.40.50.150">
    <property type="entry name" value="Vaccinia Virus protein VP39"/>
    <property type="match status" value="1"/>
</dbReference>
<dbReference type="RefSeq" id="WP_089401558.1">
    <property type="nucleotide sequence ID" value="NZ_FZOT01000025.1"/>
</dbReference>
<accession>A0A239LPS9</accession>
<dbReference type="PANTHER" id="PTHR34203">
    <property type="entry name" value="METHYLTRANSFERASE, FKBM FAMILY PROTEIN"/>
    <property type="match status" value="1"/>
</dbReference>
<dbReference type="EMBL" id="FZOT01000025">
    <property type="protein sequence ID" value="SNT32280.1"/>
    <property type="molecule type" value="Genomic_DNA"/>
</dbReference>
<dbReference type="AlphaFoldDB" id="A0A239LPS9"/>
<dbReference type="GO" id="GO:0032259">
    <property type="term" value="P:methylation"/>
    <property type="evidence" value="ECO:0007669"/>
    <property type="project" value="UniProtKB-KW"/>
</dbReference>
<dbReference type="PANTHER" id="PTHR34203:SF15">
    <property type="entry name" value="SLL1173 PROTEIN"/>
    <property type="match status" value="1"/>
</dbReference>
<dbReference type="GO" id="GO:0008168">
    <property type="term" value="F:methyltransferase activity"/>
    <property type="evidence" value="ECO:0007669"/>
    <property type="project" value="UniProtKB-KW"/>
</dbReference>
<dbReference type="InterPro" id="IPR006342">
    <property type="entry name" value="FkbM_mtfrase"/>
</dbReference>
<protein>
    <submittedName>
        <fullName evidence="2">Methyltransferase, FkbM family</fullName>
    </submittedName>
</protein>
<keyword evidence="2" id="KW-0808">Transferase</keyword>
<dbReference type="Pfam" id="PF05050">
    <property type="entry name" value="Methyltransf_21"/>
    <property type="match status" value="1"/>
</dbReference>
<dbReference type="InterPro" id="IPR052514">
    <property type="entry name" value="SAM-dependent_MTase"/>
</dbReference>
<dbReference type="NCBIfam" id="TIGR01444">
    <property type="entry name" value="fkbM_fam"/>
    <property type="match status" value="1"/>
</dbReference>
<dbReference type="InterPro" id="IPR029063">
    <property type="entry name" value="SAM-dependent_MTases_sf"/>
</dbReference>
<keyword evidence="3" id="KW-1185">Reference proteome</keyword>
<organism evidence="2 3">
    <name type="scientific">Noviherbaspirillum humi</name>
    <dbReference type="NCBI Taxonomy" id="1688639"/>
    <lineage>
        <taxon>Bacteria</taxon>
        <taxon>Pseudomonadati</taxon>
        <taxon>Pseudomonadota</taxon>
        <taxon>Betaproteobacteria</taxon>
        <taxon>Burkholderiales</taxon>
        <taxon>Oxalobacteraceae</taxon>
        <taxon>Noviherbaspirillum</taxon>
    </lineage>
</organism>